<sequence>MKLTKYTLLQHELDVLKAYFDNIPGLTSNFYTDMLPRWDAINAKRKQLLTAEADTEHYLYLAIKGIQRCFTHTKTTRPLLFLVTQYHSPAW</sequence>
<comment type="caution">
    <text evidence="1">The sequence shown here is derived from an EMBL/GenBank/DDBJ whole genome shotgun (WGS) entry which is preliminary data.</text>
</comment>
<evidence type="ECO:0000313" key="2">
    <source>
        <dbReference type="Proteomes" id="UP000282759"/>
    </source>
</evidence>
<reference evidence="1 2" key="1">
    <citation type="submission" date="2019-01" db="EMBL/GenBank/DDBJ databases">
        <authorList>
            <person name="Chen W.-M."/>
        </authorList>
    </citation>
    <scope>NUCLEOTIDE SEQUENCE [LARGE SCALE GENOMIC DNA]</scope>
    <source>
        <strain evidence="1 2">YBJ-36</strain>
    </source>
</reference>
<dbReference type="AlphaFoldDB" id="A0A3S2UP12"/>
<proteinExistence type="predicted"/>
<accession>A0A3S2UP12</accession>
<protein>
    <submittedName>
        <fullName evidence="1">Uncharacterized protein</fullName>
    </submittedName>
</protein>
<gene>
    <name evidence="1" type="ORF">EOD41_09470</name>
</gene>
<name>A0A3S2UP12_9SPHI</name>
<dbReference type="EMBL" id="SACK01000003">
    <property type="protein sequence ID" value="RVU00856.1"/>
    <property type="molecule type" value="Genomic_DNA"/>
</dbReference>
<dbReference type="Proteomes" id="UP000282759">
    <property type="component" value="Unassembled WGS sequence"/>
</dbReference>
<evidence type="ECO:0000313" key="1">
    <source>
        <dbReference type="EMBL" id="RVU00856.1"/>
    </source>
</evidence>
<keyword evidence="2" id="KW-1185">Reference proteome</keyword>
<organism evidence="1 2">
    <name type="scientific">Mucilaginibacter limnophilus</name>
    <dbReference type="NCBI Taxonomy" id="1932778"/>
    <lineage>
        <taxon>Bacteria</taxon>
        <taxon>Pseudomonadati</taxon>
        <taxon>Bacteroidota</taxon>
        <taxon>Sphingobacteriia</taxon>
        <taxon>Sphingobacteriales</taxon>
        <taxon>Sphingobacteriaceae</taxon>
        <taxon>Mucilaginibacter</taxon>
    </lineage>
</organism>